<dbReference type="OrthoDB" id="5954308at2759"/>
<protein>
    <recommendedName>
        <fullName evidence="11">DUF1772-domain-containing protein</fullName>
    </recommendedName>
</protein>
<feature type="region of interest" description="Disordered" evidence="7">
    <location>
        <begin position="1"/>
        <end position="21"/>
    </location>
</feature>
<evidence type="ECO:0000256" key="4">
    <source>
        <dbReference type="ARBA" id="ARBA00023033"/>
    </source>
</evidence>
<evidence type="ECO:0000256" key="6">
    <source>
        <dbReference type="ARBA" id="ARBA00034313"/>
    </source>
</evidence>
<feature type="transmembrane region" description="Helical" evidence="8">
    <location>
        <begin position="72"/>
        <end position="93"/>
    </location>
</feature>
<evidence type="ECO:0000256" key="1">
    <source>
        <dbReference type="ARBA" id="ARBA00004141"/>
    </source>
</evidence>
<dbReference type="EMBL" id="MVGC01000281">
    <property type="protein sequence ID" value="RJE20736.1"/>
    <property type="molecule type" value="Genomic_DNA"/>
</dbReference>
<dbReference type="Pfam" id="PF08592">
    <property type="entry name" value="Anthrone_oxy"/>
    <property type="match status" value="1"/>
</dbReference>
<organism evidence="9 10">
    <name type="scientific">Aspergillus sclerotialis</name>
    <dbReference type="NCBI Taxonomy" id="2070753"/>
    <lineage>
        <taxon>Eukaryota</taxon>
        <taxon>Fungi</taxon>
        <taxon>Dikarya</taxon>
        <taxon>Ascomycota</taxon>
        <taxon>Pezizomycotina</taxon>
        <taxon>Eurotiomycetes</taxon>
        <taxon>Eurotiomycetidae</taxon>
        <taxon>Eurotiales</taxon>
        <taxon>Aspergillaceae</taxon>
        <taxon>Aspergillus</taxon>
        <taxon>Aspergillus subgen. Polypaecilum</taxon>
    </lineage>
</organism>
<dbReference type="PANTHER" id="PTHR35042">
    <property type="entry name" value="ANTHRONE OXYGENASE ENCC"/>
    <property type="match status" value="1"/>
</dbReference>
<evidence type="ECO:0008006" key="11">
    <source>
        <dbReference type="Google" id="ProtNLM"/>
    </source>
</evidence>
<dbReference type="GO" id="GO:0004497">
    <property type="term" value="F:monooxygenase activity"/>
    <property type="evidence" value="ECO:0007669"/>
    <property type="project" value="UniProtKB-KW"/>
</dbReference>
<evidence type="ECO:0000256" key="2">
    <source>
        <dbReference type="ARBA" id="ARBA00022692"/>
    </source>
</evidence>
<comment type="caution">
    <text evidence="9">The sequence shown here is derived from an EMBL/GenBank/DDBJ whole genome shotgun (WGS) entry which is preliminary data.</text>
</comment>
<accession>A0A3A2ZCS2</accession>
<gene>
    <name evidence="9" type="ORF">PHISCL_06931</name>
</gene>
<evidence type="ECO:0000256" key="7">
    <source>
        <dbReference type="SAM" id="MobiDB-lite"/>
    </source>
</evidence>
<dbReference type="InterPro" id="IPR013901">
    <property type="entry name" value="Anthrone_oxy"/>
</dbReference>
<keyword evidence="10" id="KW-1185">Reference proteome</keyword>
<proteinExistence type="inferred from homology"/>
<comment type="similarity">
    <text evidence="6">Belongs to the anthrone oxygenase family.</text>
</comment>
<evidence type="ECO:0000256" key="8">
    <source>
        <dbReference type="SAM" id="Phobius"/>
    </source>
</evidence>
<feature type="transmembrane region" description="Helical" evidence="8">
    <location>
        <begin position="45"/>
        <end position="65"/>
    </location>
</feature>
<keyword evidence="5 8" id="KW-0472">Membrane</keyword>
<keyword evidence="3 8" id="KW-1133">Transmembrane helix</keyword>
<evidence type="ECO:0000313" key="9">
    <source>
        <dbReference type="EMBL" id="RJE20736.1"/>
    </source>
</evidence>
<keyword evidence="4" id="KW-0560">Oxidoreductase</keyword>
<dbReference type="PANTHER" id="PTHR35042:SF1">
    <property type="entry name" value="DUF1772-DOMAIN-CONTAINING PROTEIN"/>
    <property type="match status" value="1"/>
</dbReference>
<name>A0A3A2ZCS2_9EURO</name>
<dbReference type="AlphaFoldDB" id="A0A3A2ZCS2"/>
<keyword evidence="2 8" id="KW-0812">Transmembrane</keyword>
<dbReference type="Proteomes" id="UP000266188">
    <property type="component" value="Unassembled WGS sequence"/>
</dbReference>
<dbReference type="STRING" id="2070753.A0A3A2ZCS2"/>
<evidence type="ECO:0000256" key="3">
    <source>
        <dbReference type="ARBA" id="ARBA00022989"/>
    </source>
</evidence>
<comment type="subcellular location">
    <subcellularLocation>
        <location evidence="1">Membrane</location>
        <topology evidence="1">Multi-pass membrane protein</topology>
    </subcellularLocation>
</comment>
<keyword evidence="4" id="KW-0503">Monooxygenase</keyword>
<evidence type="ECO:0000313" key="10">
    <source>
        <dbReference type="Proteomes" id="UP000266188"/>
    </source>
</evidence>
<sequence>MAMQTILLPPRKPTTLPDDANPGPGTAITHLTHQWLNLYDRGKKIFPVIAGISSAAYGYLAWALWNREPHRACWHMTAGLVAVSIVPYTVVFMQSVNNKLNEHATRDDAAMAEGREAMKMSEQELARREREDMEVPGLLRKWSCLNLLRGAMPLAGAFLGVYATVFV</sequence>
<evidence type="ECO:0000256" key="5">
    <source>
        <dbReference type="ARBA" id="ARBA00023136"/>
    </source>
</evidence>
<dbReference type="GO" id="GO:0016020">
    <property type="term" value="C:membrane"/>
    <property type="evidence" value="ECO:0007669"/>
    <property type="project" value="UniProtKB-SubCell"/>
</dbReference>
<reference evidence="10" key="1">
    <citation type="submission" date="2017-02" db="EMBL/GenBank/DDBJ databases">
        <authorList>
            <person name="Tafer H."/>
            <person name="Lopandic K."/>
        </authorList>
    </citation>
    <scope>NUCLEOTIDE SEQUENCE [LARGE SCALE GENOMIC DNA]</scope>
    <source>
        <strain evidence="10">CBS 366.77</strain>
    </source>
</reference>
<feature type="transmembrane region" description="Helical" evidence="8">
    <location>
        <begin position="147"/>
        <end position="166"/>
    </location>
</feature>